<dbReference type="Pfam" id="PF13966">
    <property type="entry name" value="zf-RVT"/>
    <property type="match status" value="1"/>
</dbReference>
<evidence type="ECO:0000313" key="2">
    <source>
        <dbReference type="EnsemblPlants" id="cds.evm.model.06.1156"/>
    </source>
</evidence>
<organism evidence="2 3">
    <name type="scientific">Cannabis sativa</name>
    <name type="common">Hemp</name>
    <name type="synonym">Marijuana</name>
    <dbReference type="NCBI Taxonomy" id="3483"/>
    <lineage>
        <taxon>Eukaryota</taxon>
        <taxon>Viridiplantae</taxon>
        <taxon>Streptophyta</taxon>
        <taxon>Embryophyta</taxon>
        <taxon>Tracheophyta</taxon>
        <taxon>Spermatophyta</taxon>
        <taxon>Magnoliopsida</taxon>
        <taxon>eudicotyledons</taxon>
        <taxon>Gunneridae</taxon>
        <taxon>Pentapetalae</taxon>
        <taxon>rosids</taxon>
        <taxon>fabids</taxon>
        <taxon>Rosales</taxon>
        <taxon>Cannabaceae</taxon>
        <taxon>Cannabis</taxon>
    </lineage>
</organism>
<dbReference type="EMBL" id="UZAU01000593">
    <property type="status" value="NOT_ANNOTATED_CDS"/>
    <property type="molecule type" value="Genomic_DNA"/>
</dbReference>
<dbReference type="AlphaFoldDB" id="A0A803PTB6"/>
<protein>
    <recommendedName>
        <fullName evidence="1">Reverse transcriptase zinc-binding domain-containing protein</fullName>
    </recommendedName>
</protein>
<dbReference type="EnsemblPlants" id="evm.model.06.1156">
    <property type="protein sequence ID" value="cds.evm.model.06.1156"/>
    <property type="gene ID" value="evm.TU.06.1156"/>
</dbReference>
<dbReference type="PANTHER" id="PTHR33116:SF84">
    <property type="entry name" value="RNA-DIRECTED DNA POLYMERASE"/>
    <property type="match status" value="1"/>
</dbReference>
<accession>A0A803PTB6</accession>
<dbReference type="Gramene" id="evm.model.06.1156">
    <property type="protein sequence ID" value="cds.evm.model.06.1156"/>
    <property type="gene ID" value="evm.TU.06.1156"/>
</dbReference>
<evidence type="ECO:0000259" key="1">
    <source>
        <dbReference type="Pfam" id="PF13966"/>
    </source>
</evidence>
<reference evidence="2" key="2">
    <citation type="submission" date="2021-03" db="UniProtKB">
        <authorList>
            <consortium name="EnsemblPlants"/>
        </authorList>
    </citation>
    <scope>IDENTIFICATION</scope>
</reference>
<feature type="domain" description="Reverse transcriptase zinc-binding" evidence="1">
    <location>
        <begin position="126"/>
        <end position="185"/>
    </location>
</feature>
<dbReference type="InterPro" id="IPR026960">
    <property type="entry name" value="RVT-Znf"/>
</dbReference>
<reference evidence="2" key="1">
    <citation type="submission" date="2018-11" db="EMBL/GenBank/DDBJ databases">
        <authorList>
            <person name="Grassa J C."/>
        </authorList>
    </citation>
    <scope>NUCLEOTIDE SEQUENCE [LARGE SCALE GENOMIC DNA]</scope>
</reference>
<sequence length="280" mass="33474">MMIMPKKILKSIEAICRAFLWKGRAAFHWAGAVAWDDVCQQKKDGGLGIKRSEEWNKAAMCKYIWVIANKQESLWLRWVHSVYIKREEWWGYSASIHSIWYWKKLVALEDNLKTIQDPAIFQEQKYHISAGYTLFKPSPNRVSWSHEVWARLNIPKHSVILWLAMLNRLKTKERLMKFRIQVEECSKSWLGWRTSASDLPQIIRWIGRTKVSRFRKNVLAAVVAGLVYIIWEALNKIIWQEEQPEWGRLIENLKWRLKSQIIIFLPKKLSCKDREWFYDL</sequence>
<proteinExistence type="predicted"/>
<dbReference type="Proteomes" id="UP000596661">
    <property type="component" value="Chromosome 6"/>
</dbReference>
<name>A0A803PTB6_CANSA</name>
<dbReference type="PANTHER" id="PTHR33116">
    <property type="entry name" value="REVERSE TRANSCRIPTASE ZINC-BINDING DOMAIN-CONTAINING PROTEIN-RELATED-RELATED"/>
    <property type="match status" value="1"/>
</dbReference>
<evidence type="ECO:0000313" key="3">
    <source>
        <dbReference type="Proteomes" id="UP000596661"/>
    </source>
</evidence>
<keyword evidence="3" id="KW-1185">Reference proteome</keyword>